<proteinExistence type="predicted"/>
<evidence type="ECO:0000313" key="1">
    <source>
        <dbReference type="EMBL" id="KAH7917020.1"/>
    </source>
</evidence>
<accession>A0ACB8AUH9</accession>
<dbReference type="EMBL" id="MU267345">
    <property type="protein sequence ID" value="KAH7917020.1"/>
    <property type="molecule type" value="Genomic_DNA"/>
</dbReference>
<reference evidence="1" key="1">
    <citation type="journal article" date="2021" name="New Phytol.">
        <title>Evolutionary innovations through gain and loss of genes in the ectomycorrhizal Boletales.</title>
        <authorList>
            <person name="Wu G."/>
            <person name="Miyauchi S."/>
            <person name="Morin E."/>
            <person name="Kuo A."/>
            <person name="Drula E."/>
            <person name="Varga T."/>
            <person name="Kohler A."/>
            <person name="Feng B."/>
            <person name="Cao Y."/>
            <person name="Lipzen A."/>
            <person name="Daum C."/>
            <person name="Hundley H."/>
            <person name="Pangilinan J."/>
            <person name="Johnson J."/>
            <person name="Barry K."/>
            <person name="LaButti K."/>
            <person name="Ng V."/>
            <person name="Ahrendt S."/>
            <person name="Min B."/>
            <person name="Choi I.G."/>
            <person name="Park H."/>
            <person name="Plett J.M."/>
            <person name="Magnuson J."/>
            <person name="Spatafora J.W."/>
            <person name="Nagy L.G."/>
            <person name="Henrissat B."/>
            <person name="Grigoriev I.V."/>
            <person name="Yang Z.L."/>
            <person name="Xu J."/>
            <person name="Martin F.M."/>
        </authorList>
    </citation>
    <scope>NUCLEOTIDE SEQUENCE</scope>
    <source>
        <strain evidence="1">KUC20120723A-06</strain>
    </source>
</reference>
<evidence type="ECO:0000313" key="2">
    <source>
        <dbReference type="Proteomes" id="UP000790709"/>
    </source>
</evidence>
<keyword evidence="2" id="KW-1185">Reference proteome</keyword>
<name>A0ACB8AUH9_9AGAM</name>
<organism evidence="1 2">
    <name type="scientific">Leucogyrophana mollusca</name>
    <dbReference type="NCBI Taxonomy" id="85980"/>
    <lineage>
        <taxon>Eukaryota</taxon>
        <taxon>Fungi</taxon>
        <taxon>Dikarya</taxon>
        <taxon>Basidiomycota</taxon>
        <taxon>Agaricomycotina</taxon>
        <taxon>Agaricomycetes</taxon>
        <taxon>Agaricomycetidae</taxon>
        <taxon>Boletales</taxon>
        <taxon>Boletales incertae sedis</taxon>
        <taxon>Leucogyrophana</taxon>
    </lineage>
</organism>
<sequence length="329" mass="36671">MAGSKVFGTVLETVLEYKLVTMNTKRIHEAKDEELRRHADLSAAALVAPPRPQLLDVPSEAFREPRAEFHDPGHEDDPLDLFLQNELPGNVSTDTSPTLYSSSLPPSPSGPTPDDDNSDFEPYDLFGSQAGDPFDGDEGAVADIDLPLDALVPQHGPIDLGHQDDPVRLVYLQAVIAQICGTATVEAATNQLQDGLDIIEACGVLPTHPRPMRSIVTAKKHLGLLAEDYIQKRPVCTKCYKYYSFEDIKKLDTPACTVPRCNGVIYRMKRERPDPKTGDERLKRYPAKILTYCCLIKAIQRFLLRSTFVKTFETPQAIWNAHRYPMITI</sequence>
<gene>
    <name evidence="1" type="ORF">BV22DRAFT_1052746</name>
</gene>
<protein>
    <submittedName>
        <fullName evidence="1">Uncharacterized protein</fullName>
    </submittedName>
</protein>
<dbReference type="Proteomes" id="UP000790709">
    <property type="component" value="Unassembled WGS sequence"/>
</dbReference>
<comment type="caution">
    <text evidence="1">The sequence shown here is derived from an EMBL/GenBank/DDBJ whole genome shotgun (WGS) entry which is preliminary data.</text>
</comment>